<dbReference type="PANTHER" id="PTHR40787:SF3">
    <property type="entry name" value="PROTEIN TRANSPORT PROTEIN SEC39"/>
    <property type="match status" value="1"/>
</dbReference>
<feature type="signal peptide" evidence="7">
    <location>
        <begin position="1"/>
        <end position="20"/>
    </location>
</feature>
<keyword evidence="4" id="KW-0653">Protein transport</keyword>
<dbReference type="PANTHER" id="PTHR40787">
    <property type="entry name" value="SECRETED PROTEIN"/>
    <property type="match status" value="1"/>
</dbReference>
<comment type="caution">
    <text evidence="9">The sequence shown here is derived from an EMBL/GenBank/DDBJ whole genome shotgun (WGS) entry which is preliminary data.</text>
</comment>
<dbReference type="Proteomes" id="UP001280581">
    <property type="component" value="Unassembled WGS sequence"/>
</dbReference>
<dbReference type="Pfam" id="PF08314">
    <property type="entry name" value="Sec39"/>
    <property type="match status" value="1"/>
</dbReference>
<keyword evidence="3" id="KW-0256">Endoplasmic reticulum</keyword>
<keyword evidence="5" id="KW-0175">Coiled coil</keyword>
<keyword evidence="10" id="KW-1185">Reference proteome</keyword>
<keyword evidence="2" id="KW-0813">Transport</keyword>
<feature type="region of interest" description="Disordered" evidence="6">
    <location>
        <begin position="1091"/>
        <end position="1127"/>
    </location>
</feature>
<dbReference type="GO" id="GO:0006890">
    <property type="term" value="P:retrograde vesicle-mediated transport, Golgi to endoplasmic reticulum"/>
    <property type="evidence" value="ECO:0007669"/>
    <property type="project" value="InterPro"/>
</dbReference>
<name>A0AAN6RBQ4_9PLEO</name>
<dbReference type="EMBL" id="WVTA01000018">
    <property type="protein sequence ID" value="KAK3197609.1"/>
    <property type="molecule type" value="Genomic_DNA"/>
</dbReference>
<feature type="domain" description="Sec39" evidence="8">
    <location>
        <begin position="233"/>
        <end position="1032"/>
    </location>
</feature>
<dbReference type="InterPro" id="IPR013244">
    <property type="entry name" value="Sec39_domain"/>
</dbReference>
<protein>
    <recommendedName>
        <fullName evidence="8">Sec39 domain-containing protein</fullName>
    </recommendedName>
</protein>
<accession>A0AAN6RBQ4</accession>
<dbReference type="GO" id="GO:0005783">
    <property type="term" value="C:endoplasmic reticulum"/>
    <property type="evidence" value="ECO:0007669"/>
    <property type="project" value="UniProtKB-SubCell"/>
</dbReference>
<evidence type="ECO:0000256" key="4">
    <source>
        <dbReference type="ARBA" id="ARBA00022927"/>
    </source>
</evidence>
<feature type="coiled-coil region" evidence="5">
    <location>
        <begin position="1012"/>
        <end position="1039"/>
    </location>
</feature>
<evidence type="ECO:0000313" key="10">
    <source>
        <dbReference type="Proteomes" id="UP001280581"/>
    </source>
</evidence>
<dbReference type="GO" id="GO:0015031">
    <property type="term" value="P:protein transport"/>
    <property type="evidence" value="ECO:0007669"/>
    <property type="project" value="UniProtKB-KW"/>
</dbReference>
<gene>
    <name evidence="9" type="ORF">GRF29_216g768244</name>
</gene>
<proteinExistence type="predicted"/>
<feature type="chain" id="PRO_5042937490" description="Sec39 domain-containing protein" evidence="7">
    <location>
        <begin position="21"/>
        <end position="1158"/>
    </location>
</feature>
<organism evidence="9 10">
    <name type="scientific">Pseudopithomyces chartarum</name>
    <dbReference type="NCBI Taxonomy" id="1892770"/>
    <lineage>
        <taxon>Eukaryota</taxon>
        <taxon>Fungi</taxon>
        <taxon>Dikarya</taxon>
        <taxon>Ascomycota</taxon>
        <taxon>Pezizomycotina</taxon>
        <taxon>Dothideomycetes</taxon>
        <taxon>Pleosporomycetidae</taxon>
        <taxon>Pleosporales</taxon>
        <taxon>Massarineae</taxon>
        <taxon>Didymosphaeriaceae</taxon>
        <taxon>Pseudopithomyces</taxon>
    </lineage>
</organism>
<evidence type="ECO:0000259" key="8">
    <source>
        <dbReference type="Pfam" id="PF08314"/>
    </source>
</evidence>
<evidence type="ECO:0000256" key="6">
    <source>
        <dbReference type="SAM" id="MobiDB-lite"/>
    </source>
</evidence>
<reference evidence="9 10" key="1">
    <citation type="submission" date="2021-02" db="EMBL/GenBank/DDBJ databases">
        <title>Genome assembly of Pseudopithomyces chartarum.</title>
        <authorList>
            <person name="Jauregui R."/>
            <person name="Singh J."/>
            <person name="Voisey C."/>
        </authorList>
    </citation>
    <scope>NUCLEOTIDE SEQUENCE [LARGE SCALE GENOMIC DNA]</scope>
    <source>
        <strain evidence="9 10">AGR01</strain>
    </source>
</reference>
<evidence type="ECO:0000256" key="3">
    <source>
        <dbReference type="ARBA" id="ARBA00022824"/>
    </source>
</evidence>
<evidence type="ECO:0000256" key="7">
    <source>
        <dbReference type="SAM" id="SignalP"/>
    </source>
</evidence>
<dbReference type="AlphaFoldDB" id="A0AAN6RBQ4"/>
<comment type="subcellular location">
    <subcellularLocation>
        <location evidence="1">Endoplasmic reticulum</location>
    </subcellularLocation>
</comment>
<keyword evidence="7" id="KW-0732">Signal</keyword>
<evidence type="ECO:0000256" key="2">
    <source>
        <dbReference type="ARBA" id="ARBA00022448"/>
    </source>
</evidence>
<feature type="compositionally biased region" description="Polar residues" evidence="6">
    <location>
        <begin position="1091"/>
        <end position="1107"/>
    </location>
</feature>
<evidence type="ECO:0000313" key="9">
    <source>
        <dbReference type="EMBL" id="KAK3197609.1"/>
    </source>
</evidence>
<evidence type="ECO:0000256" key="1">
    <source>
        <dbReference type="ARBA" id="ARBA00004240"/>
    </source>
</evidence>
<sequence>MHTKFVFAVVAALNGASVLAAPVAAPVAVDATQKRDDPLEFRNPQYRTLYREALDAGLADAKVKRGSAVDFRNPQYRTLYKEAVDAGLAEKRDDPLEFRNPQYRTLYREAVDAGLVDAKAKREPQLEFHQASYGRLYKEASEAGLADEKAKRDPQLEFHQAAYSRLYKEAKEAADAGLADDKAKRDPQLEFHQAAYSRLYKEAAESGMAEIACNKSTMADLRKLEKLSAAHCILLAVHYANESNITALRALTALRDTAFDVELVLQILLTHLHETVEPAAYIDYLNELATDSRTPGDDPAAALDLAPVEQLSNTQAQRRRQRLELLPIVHPLYSVETELDLLTHFLIHRAHRIDAEAGQLDAVPELVVPFIGHSEYLRTWLISTALPLLRLTYEYYPDSPAPSLDEFARLRGKRAIDVQLASIRQSPTNGDVARDLRGVVGPWMCGTNDRKRRKLYSQDRRASTTDIPAQESDDWECLFDWLVQTSKADLNLVSSAITEWDGPEDLDLGGYEEGRDYVDDDTQRKLERRYAQTSLACLYLVSSSNNDVLRTAHGLLSRISDLLGSEIPPELSASVASLPTCTVDLSVLEEIRASALQEENIARPDNTLTQPTHDSLHLLELFVFSACVLSSLEQHVSVREVARMFLRKDDAEQLLLLQKIVHGLSTNSKLNGEHWRANRSKLLWLWNWGSSQVNNDRYAPGILGHLESKTVETEILKGLLESSQYQLIVQIYLRPAADRHPLPLPDAEQIILAASLHQYDNATNGNRTRGGMKRASDIVAAFKPHFPNSDRFTRIEALLKATHAMSFYSLILHHGVPFQPVNIRVSADPLSLIKKLLEQNLRSYTHLDDLISIGQNLVISRPSTILDQDSSHLDTATVEKKKAAAERRVIGMTVEAALAEDDFETAYSYVVNRLTPQTPSPPTSPSISVSSQRFSFGSYDSTAHEDNGEDVAWRAAMQAGRHRSSLSSSSTWSQAKTAARPDLRRLEQRMELLSQALLLAPPRHLEEVLSVWQECETEMNKLLAEETEAEERFNDAADRRLPGAFAESIIVQPRREVGRGAVEEAPMGLFDVARGAAAAFSKSAFPLRGSGNNSRAVSGAGSYSDTGRVSVDFSDSGSMHSDGDGRVRRRDMVTNAVTGGLASGLGWVLGATPVNERQ</sequence>
<evidence type="ECO:0000256" key="5">
    <source>
        <dbReference type="SAM" id="Coils"/>
    </source>
</evidence>